<evidence type="ECO:0000313" key="1">
    <source>
        <dbReference type="EMBL" id="EFC50321.1"/>
    </source>
</evidence>
<organism evidence="2">
    <name type="scientific">Naegleria gruberi</name>
    <name type="common">Amoeba</name>
    <dbReference type="NCBI Taxonomy" id="5762"/>
    <lineage>
        <taxon>Eukaryota</taxon>
        <taxon>Discoba</taxon>
        <taxon>Heterolobosea</taxon>
        <taxon>Tetramitia</taxon>
        <taxon>Eutetramitia</taxon>
        <taxon>Vahlkampfiidae</taxon>
        <taxon>Naegleria</taxon>
    </lineage>
</organism>
<dbReference type="OrthoDB" id="10304437at2759"/>
<reference evidence="1 2" key="1">
    <citation type="journal article" date="2010" name="Cell">
        <title>The genome of Naegleria gruberi illuminates early eukaryotic versatility.</title>
        <authorList>
            <person name="Fritz-Laylin L.K."/>
            <person name="Prochnik S.E."/>
            <person name="Ginger M.L."/>
            <person name="Dacks J.B."/>
            <person name="Carpenter M.L."/>
            <person name="Field M.C."/>
            <person name="Kuo A."/>
            <person name="Paredez A."/>
            <person name="Chapman J."/>
            <person name="Pham J."/>
            <person name="Shu S."/>
            <person name="Neupane R."/>
            <person name="Cipriano M."/>
            <person name="Mancuso J."/>
            <person name="Tu H."/>
            <person name="Salamov A."/>
            <person name="Lindquist E."/>
            <person name="Shapiro H."/>
            <person name="Lucas S."/>
            <person name="Grigoriev I.V."/>
            <person name="Cande W.Z."/>
            <person name="Fulton C."/>
            <person name="Rokhsar D.S."/>
            <person name="Dawson S.C."/>
        </authorList>
    </citation>
    <scope>NUCLEOTIDE SEQUENCE [LARGE SCALE GENOMIC DNA]</scope>
    <source>
        <strain evidence="1 2">NEG-M</strain>
    </source>
</reference>
<keyword evidence="2" id="KW-1185">Reference proteome</keyword>
<dbReference type="RefSeq" id="XP_002683065.1">
    <property type="nucleotide sequence ID" value="XM_002683019.1"/>
</dbReference>
<dbReference type="AlphaFoldDB" id="D2UXP4"/>
<sequence length="902" mass="104541">MLSTEKNGEYQAIQFKELNHSRPSKSLQSTLNEKACFTTSLLVEDEISTKSITRTNIDNTFSRFDNIRILKERSFLNFYFDILYSGIEKVHDLQALEITDMAQRLIVDDKAHRIMVRKSFLVSKLPLLIKKWYDSFGNEKQFYDPFFNCANIKNIHSSYSEKDIRYLTDTSFNSIEKALYMTSKYCVITNHQHILKEIINHCVSLKLIAPENIRMLINDSVIDNEENEDIEIQKNYFSNFLEKNPVEYVVNLVICPRYQAAVIKADFLETSEHYFGKMDCLIRNPSVLDIIQLHGFIPDVLERVFIEMRNIFDTKEDLQHTKFALAFTLLYIIAERFEFKKVKENREIFYMLMDRHFINESALVHLKEWFQNWFEDRLDRFSESIEISNICQDILKELFSVSARIAQAGFGGEVDMEGIQKLRRQYSPSVILKASTCMAKLFVEWYFLKPADLEFKLVPILSFFHEQFGYHVEVGFSAGLLPACLQVFPNLESTREKIPDLVESIYKAFLAKNREVFGFNISSIMLHNLLVQCVHTCTQNIKSLERRKPVVFNYHLPTIQSLLHESYLITGSNIEWQLATQEDSQELHQGKVFLLPPLLGFGNTNVNLSSSASSAVVQTWVEHEFENIYRSLAVSSLTSLTTQGFIMNSTMRVSFNVLVRGYRAMGALNFLKFLLDHIFECLLKEDEEPFDAIRVAEAAAIMFFISAGEDGIDTLLREATNNGLFEFLLQHHHEQHKNFLETGVQIYNRPPNPKTPSVKGIQALSNVEYLYILSSLFGYFTVFVLSIRERRLSNNEGIQRFIFHLIEEHTHKIIHEEKHFMTHFTLSFFEQLSKIPNLILQTQHVLKKQPECFPNFCQIVTRASIGNSFLVSFGRNLGFSDGLVLTLLKHLISTSVCDNVGE</sequence>
<evidence type="ECO:0000313" key="2">
    <source>
        <dbReference type="Proteomes" id="UP000006671"/>
    </source>
</evidence>
<dbReference type="GeneID" id="8863611"/>
<dbReference type="EMBL" id="GG738845">
    <property type="protein sequence ID" value="EFC50321.1"/>
    <property type="molecule type" value="Genomic_DNA"/>
</dbReference>
<dbReference type="InParanoid" id="D2UXP4"/>
<dbReference type="Proteomes" id="UP000006671">
    <property type="component" value="Unassembled WGS sequence"/>
</dbReference>
<proteinExistence type="predicted"/>
<accession>D2UXP4</accession>
<dbReference type="VEuPathDB" id="AmoebaDB:NAEGRDRAFT_77696"/>
<dbReference type="KEGG" id="ngr:NAEGRDRAFT_77696"/>
<gene>
    <name evidence="1" type="ORF">NAEGRDRAFT_77696</name>
</gene>
<name>D2UXP4_NAEGR</name>
<dbReference type="OMA" id="NWFEDRL"/>
<protein>
    <submittedName>
        <fullName evidence="1">Uncharacterized protein</fullName>
    </submittedName>
</protein>